<evidence type="ECO:0000313" key="4">
    <source>
        <dbReference type="EMBL" id="EEF33991.1"/>
    </source>
</evidence>
<feature type="compositionally biased region" description="Polar residues" evidence="2">
    <location>
        <begin position="192"/>
        <end position="201"/>
    </location>
</feature>
<dbReference type="PROSITE" id="PS50089">
    <property type="entry name" value="ZF_RING_2"/>
    <property type="match status" value="1"/>
</dbReference>
<proteinExistence type="predicted"/>
<dbReference type="SUPFAM" id="SSF57850">
    <property type="entry name" value="RING/U-box"/>
    <property type="match status" value="1"/>
</dbReference>
<feature type="compositionally biased region" description="Polar residues" evidence="2">
    <location>
        <begin position="165"/>
        <end position="183"/>
    </location>
</feature>
<dbReference type="InterPro" id="IPR001841">
    <property type="entry name" value="Znf_RING"/>
</dbReference>
<keyword evidence="1" id="KW-0479">Metal-binding</keyword>
<keyword evidence="1" id="KW-0863">Zinc-finger</keyword>
<feature type="domain" description="RING-type" evidence="3">
    <location>
        <begin position="281"/>
        <end position="338"/>
    </location>
</feature>
<gene>
    <name evidence="4" type="ORF">RCOM_1405860</name>
</gene>
<dbReference type="eggNOG" id="ENOG502SE0I">
    <property type="taxonomic scope" value="Eukaryota"/>
</dbReference>
<evidence type="ECO:0000256" key="2">
    <source>
        <dbReference type="SAM" id="MobiDB-lite"/>
    </source>
</evidence>
<sequence>MASGSPSSFSDSKDSRLFFLENESLVDCSSSDDAKSSHVTESPSNPDNYASLCSPNPSSFLRLDDPGNLLGSEDVIDTESELQAGEASLNPQVSSQHDSHVSNEKVSGADALGEAIHVTGDFQKYPQNPEHPSEFSHATGAAVPNGKHDKKQANVRRAADGHKSSGLQHENSQTSRTLQTESAAQAAPRASNDPSISSSKGYQEKKKAEPSNISPTTLSSKIWRAKEKTQQPSENSSNSSSSSSSSSRRERLFKYHLSRHHPERDNITHHIKVDNRVGYICCLCEKDLAYPPMPPEIELEFQRFPDAAILPCGHTFHLQCLELAVHEEELKDPTCFICLPEE</sequence>
<feature type="compositionally biased region" description="Polar residues" evidence="2">
    <location>
        <begin position="39"/>
        <end position="59"/>
    </location>
</feature>
<keyword evidence="5" id="KW-1185">Reference proteome</keyword>
<dbReference type="AlphaFoldDB" id="B9SQX9"/>
<feature type="compositionally biased region" description="Low complexity" evidence="2">
    <location>
        <begin position="233"/>
        <end position="246"/>
    </location>
</feature>
<reference evidence="5" key="1">
    <citation type="journal article" date="2010" name="Nat. Biotechnol.">
        <title>Draft genome sequence of the oilseed species Ricinus communis.</title>
        <authorList>
            <person name="Chan A.P."/>
            <person name="Crabtree J."/>
            <person name="Zhao Q."/>
            <person name="Lorenzi H."/>
            <person name="Orvis J."/>
            <person name="Puiu D."/>
            <person name="Melake-Berhan A."/>
            <person name="Jones K.M."/>
            <person name="Redman J."/>
            <person name="Chen G."/>
            <person name="Cahoon E.B."/>
            <person name="Gedil M."/>
            <person name="Stanke M."/>
            <person name="Haas B.J."/>
            <person name="Wortman J.R."/>
            <person name="Fraser-Liggett C.M."/>
            <person name="Ravel J."/>
            <person name="Rabinowicz P.D."/>
        </authorList>
    </citation>
    <scope>NUCLEOTIDE SEQUENCE [LARGE SCALE GENOMIC DNA]</scope>
    <source>
        <strain evidence="5">cv. Hale</strain>
    </source>
</reference>
<dbReference type="SMART" id="SM00184">
    <property type="entry name" value="RING"/>
    <property type="match status" value="1"/>
</dbReference>
<protein>
    <recommendedName>
        <fullName evidence="3">RING-type domain-containing protein</fullName>
    </recommendedName>
</protein>
<dbReference type="Proteomes" id="UP000008311">
    <property type="component" value="Unassembled WGS sequence"/>
</dbReference>
<dbReference type="InParanoid" id="B9SQX9"/>
<dbReference type="EMBL" id="EQ974091">
    <property type="protein sequence ID" value="EEF33991.1"/>
    <property type="molecule type" value="Genomic_DNA"/>
</dbReference>
<dbReference type="GO" id="GO:0008270">
    <property type="term" value="F:zinc ion binding"/>
    <property type="evidence" value="ECO:0007669"/>
    <property type="project" value="UniProtKB-KW"/>
</dbReference>
<evidence type="ECO:0000259" key="3">
    <source>
        <dbReference type="PROSITE" id="PS50089"/>
    </source>
</evidence>
<dbReference type="PANTHER" id="PTHR31150">
    <property type="entry name" value="EXPRESSED PROTEIN"/>
    <property type="match status" value="1"/>
</dbReference>
<feature type="compositionally biased region" description="Polar residues" evidence="2">
    <location>
        <begin position="211"/>
        <end position="220"/>
    </location>
</feature>
<accession>B9SQX9</accession>
<keyword evidence="1" id="KW-0862">Zinc</keyword>
<name>B9SQX9_RICCO</name>
<organism evidence="4 5">
    <name type="scientific">Ricinus communis</name>
    <name type="common">Castor bean</name>
    <dbReference type="NCBI Taxonomy" id="3988"/>
    <lineage>
        <taxon>Eukaryota</taxon>
        <taxon>Viridiplantae</taxon>
        <taxon>Streptophyta</taxon>
        <taxon>Embryophyta</taxon>
        <taxon>Tracheophyta</taxon>
        <taxon>Spermatophyta</taxon>
        <taxon>Magnoliopsida</taxon>
        <taxon>eudicotyledons</taxon>
        <taxon>Gunneridae</taxon>
        <taxon>Pentapetalae</taxon>
        <taxon>rosids</taxon>
        <taxon>fabids</taxon>
        <taxon>Malpighiales</taxon>
        <taxon>Euphorbiaceae</taxon>
        <taxon>Acalyphoideae</taxon>
        <taxon>Acalypheae</taxon>
        <taxon>Ricinus</taxon>
    </lineage>
</organism>
<dbReference type="PANTHER" id="PTHR31150:SF6">
    <property type="entry name" value="ZINC ION BINDING PROTEIN"/>
    <property type="match status" value="1"/>
</dbReference>
<feature type="region of interest" description="Disordered" evidence="2">
    <location>
        <begin position="28"/>
        <end position="250"/>
    </location>
</feature>
<evidence type="ECO:0000256" key="1">
    <source>
        <dbReference type="PROSITE-ProRule" id="PRU00175"/>
    </source>
</evidence>
<evidence type="ECO:0000313" key="5">
    <source>
        <dbReference type="Proteomes" id="UP000008311"/>
    </source>
</evidence>